<dbReference type="EMBL" id="FOBF01000007">
    <property type="protein sequence ID" value="SEL79952.1"/>
    <property type="molecule type" value="Genomic_DNA"/>
</dbReference>
<evidence type="ECO:0000256" key="1">
    <source>
        <dbReference type="SAM" id="MobiDB-lite"/>
    </source>
</evidence>
<feature type="compositionally biased region" description="Low complexity" evidence="1">
    <location>
        <begin position="29"/>
        <end position="51"/>
    </location>
</feature>
<protein>
    <submittedName>
        <fullName evidence="2">Uncharacterized protein</fullName>
    </submittedName>
</protein>
<keyword evidence="3" id="KW-1185">Reference proteome</keyword>
<proteinExistence type="predicted"/>
<dbReference type="STRING" id="46177.SAMN05660976_03353"/>
<dbReference type="AlphaFoldDB" id="A0A1H7T4X4"/>
<name>A0A1H7T4X4_9ACTN</name>
<feature type="region of interest" description="Disordered" evidence="1">
    <location>
        <begin position="21"/>
        <end position="51"/>
    </location>
</feature>
<evidence type="ECO:0000313" key="2">
    <source>
        <dbReference type="EMBL" id="SEL79952.1"/>
    </source>
</evidence>
<accession>A0A1H7T4X4</accession>
<gene>
    <name evidence="2" type="ORF">SAMN05660976_03353</name>
</gene>
<dbReference type="Proteomes" id="UP000198953">
    <property type="component" value="Unassembled WGS sequence"/>
</dbReference>
<organism evidence="2 3">
    <name type="scientific">Nonomuraea pusilla</name>
    <dbReference type="NCBI Taxonomy" id="46177"/>
    <lineage>
        <taxon>Bacteria</taxon>
        <taxon>Bacillati</taxon>
        <taxon>Actinomycetota</taxon>
        <taxon>Actinomycetes</taxon>
        <taxon>Streptosporangiales</taxon>
        <taxon>Streptosporangiaceae</taxon>
        <taxon>Nonomuraea</taxon>
    </lineage>
</organism>
<reference evidence="2 3" key="1">
    <citation type="submission" date="2016-10" db="EMBL/GenBank/DDBJ databases">
        <authorList>
            <person name="de Groot N.N."/>
        </authorList>
    </citation>
    <scope>NUCLEOTIDE SEQUENCE [LARGE SCALE GENOMIC DNA]</scope>
    <source>
        <strain evidence="2 3">DSM 43357</strain>
    </source>
</reference>
<evidence type="ECO:0000313" key="3">
    <source>
        <dbReference type="Proteomes" id="UP000198953"/>
    </source>
</evidence>
<sequence length="51" mass="5639">MSESRESKRWWAALGLTPTRTLASRSDQPSAPFSRMSSSAASSRAVLRSPW</sequence>